<evidence type="ECO:0000256" key="1">
    <source>
        <dbReference type="ARBA" id="ARBA00005322"/>
    </source>
</evidence>
<dbReference type="GO" id="GO:0044781">
    <property type="term" value="P:bacterial-type flagellum organization"/>
    <property type="evidence" value="ECO:0007669"/>
    <property type="project" value="UniProtKB-KW"/>
</dbReference>
<dbReference type="GeneID" id="93222549"/>
<dbReference type="Proteomes" id="UP001241571">
    <property type="component" value="Unassembled WGS sequence"/>
</dbReference>
<keyword evidence="6" id="KW-0804">Transcription</keyword>
<comment type="similarity">
    <text evidence="1">Belongs to the FlgM family.</text>
</comment>
<evidence type="ECO:0000313" key="13">
    <source>
        <dbReference type="Proteomes" id="UP000516696"/>
    </source>
</evidence>
<evidence type="ECO:0000313" key="8">
    <source>
        <dbReference type="EMBL" id="MBA0972442.1"/>
    </source>
</evidence>
<keyword evidence="12" id="KW-1185">Reference proteome</keyword>
<evidence type="ECO:0000313" key="11">
    <source>
        <dbReference type="EMBL" id="STD83885.1"/>
    </source>
</evidence>
<dbReference type="InterPro" id="IPR035890">
    <property type="entry name" value="Anti-sigma-28_factor_FlgM_sf"/>
</dbReference>
<accession>A0A1L8U1Y4</accession>
<keyword evidence="9" id="KW-0969">Cilium</keyword>
<keyword evidence="9" id="KW-0966">Cell projection</keyword>
<dbReference type="AlphaFoldDB" id="A0A1L8U1Y4"/>
<evidence type="ECO:0000313" key="12">
    <source>
        <dbReference type="Proteomes" id="UP000254807"/>
    </source>
</evidence>
<keyword evidence="5" id="KW-0805">Transcription regulation</keyword>
<organism evidence="9 15">
    <name type="scientific">Enterococcus gallinarum</name>
    <dbReference type="NCBI Taxonomy" id="1353"/>
    <lineage>
        <taxon>Bacteria</taxon>
        <taxon>Bacillati</taxon>
        <taxon>Bacillota</taxon>
        <taxon>Bacilli</taxon>
        <taxon>Lactobacillales</taxon>
        <taxon>Enterococcaceae</taxon>
        <taxon>Enterococcus</taxon>
    </lineage>
</organism>
<keyword evidence="4" id="KW-1005">Bacterial flagellum biogenesis</keyword>
<evidence type="ECO:0000256" key="3">
    <source>
        <dbReference type="ARBA" id="ARBA00022491"/>
    </source>
</evidence>
<reference evidence="8 14" key="3">
    <citation type="submission" date="2020-06" db="EMBL/GenBank/DDBJ databases">
        <title>Crossreactivity between MHC class I-restricted antigens from cancer cells and an enterococcal bacteriophage.</title>
        <authorList>
            <person name="Fluckiger A."/>
            <person name="Daillere R."/>
            <person name="Sassi M."/>
            <person name="Cattoir V."/>
            <person name="Kroemer G."/>
            <person name="Zitvogel L."/>
        </authorList>
    </citation>
    <scope>NUCLEOTIDE SEQUENCE [LARGE SCALE GENOMIC DNA]</scope>
    <source>
        <strain evidence="8 14">EG4</strain>
    </source>
</reference>
<dbReference type="Proteomes" id="UP000571857">
    <property type="component" value="Unassembled WGS sequence"/>
</dbReference>
<evidence type="ECO:0000313" key="10">
    <source>
        <dbReference type="EMBL" id="QOG25912.1"/>
    </source>
</evidence>
<evidence type="ECO:0000256" key="4">
    <source>
        <dbReference type="ARBA" id="ARBA00022795"/>
    </source>
</evidence>
<dbReference type="EMBL" id="CP050485">
    <property type="protein sequence ID" value="QOG25912.1"/>
    <property type="molecule type" value="Genomic_DNA"/>
</dbReference>
<reference evidence="11 12" key="1">
    <citation type="submission" date="2018-06" db="EMBL/GenBank/DDBJ databases">
        <authorList>
            <consortium name="Pathogen Informatics"/>
            <person name="Doyle S."/>
        </authorList>
    </citation>
    <scope>NUCLEOTIDE SEQUENCE [LARGE SCALE GENOMIC DNA]</scope>
    <source>
        <strain evidence="11 12">NCTC12360</strain>
    </source>
</reference>
<evidence type="ECO:0000256" key="5">
    <source>
        <dbReference type="ARBA" id="ARBA00023015"/>
    </source>
</evidence>
<dbReference type="Proteomes" id="UP000516696">
    <property type="component" value="Chromosome"/>
</dbReference>
<reference evidence="9 15" key="4">
    <citation type="submission" date="2023-06" db="EMBL/GenBank/DDBJ databases">
        <title>Acute promotion of culturable opportunistic pathogens and persistent increase of antibiotic resistance following antibiotic exposure in mouse gut microbiota.</title>
        <authorList>
            <person name="Li L."/>
            <person name="Wang B."/>
            <person name="Sun Y."/>
            <person name="Wang M."/>
            <person name="Xu H."/>
        </authorList>
    </citation>
    <scope>NUCLEOTIDE SEQUENCE [LARGE SCALE GENOMIC DNA]</scope>
    <source>
        <strain evidence="9 15">CRI2_2</strain>
    </source>
</reference>
<dbReference type="InterPro" id="IPR007412">
    <property type="entry name" value="FlgM"/>
</dbReference>
<protein>
    <recommendedName>
        <fullName evidence="2">Negative regulator of flagellin synthesis</fullName>
    </recommendedName>
</protein>
<keyword evidence="9" id="KW-0282">Flagellum</keyword>
<gene>
    <name evidence="9" type="primary">flgM</name>
    <name evidence="10" type="ORF">EGM181_00705</name>
    <name evidence="8" type="ORF">HWH42_07575</name>
    <name evidence="11" type="ORF">NCTC12360_02372</name>
    <name evidence="9" type="ORF">QRX88_11885</name>
</gene>
<dbReference type="NCBIfam" id="TIGR03824">
    <property type="entry name" value="FlgM_jcvi"/>
    <property type="match status" value="1"/>
</dbReference>
<dbReference type="Proteomes" id="UP000254807">
    <property type="component" value="Unassembled WGS sequence"/>
</dbReference>
<dbReference type="RefSeq" id="WP_060813663.1">
    <property type="nucleotide sequence ID" value="NZ_BSYC01000001.1"/>
</dbReference>
<evidence type="ECO:0000313" key="9">
    <source>
        <dbReference type="EMBL" id="MDL4936417.1"/>
    </source>
</evidence>
<dbReference type="Pfam" id="PF04316">
    <property type="entry name" value="FlgM"/>
    <property type="match status" value="1"/>
</dbReference>
<dbReference type="SUPFAM" id="SSF101498">
    <property type="entry name" value="Anti-sigma factor FlgM"/>
    <property type="match status" value="1"/>
</dbReference>
<dbReference type="OrthoDB" id="2329379at2"/>
<name>A0A1L8U1Y4_ENTGA</name>
<dbReference type="EMBL" id="UFYW01000001">
    <property type="protein sequence ID" value="STD83885.1"/>
    <property type="molecule type" value="Genomic_DNA"/>
</dbReference>
<evidence type="ECO:0000313" key="15">
    <source>
        <dbReference type="Proteomes" id="UP001241571"/>
    </source>
</evidence>
<dbReference type="InterPro" id="IPR031316">
    <property type="entry name" value="FlgM_C"/>
</dbReference>
<dbReference type="EMBL" id="JASUBT010000008">
    <property type="protein sequence ID" value="MDL4936417.1"/>
    <property type="molecule type" value="Genomic_DNA"/>
</dbReference>
<reference evidence="10 13" key="2">
    <citation type="submission" date="2020-03" db="EMBL/GenBank/DDBJ databases">
        <title>Characterization of ganglioside-mimicking enterococci.</title>
        <authorList>
            <person name="Patry R.T."/>
            <person name="Nothaft H."/>
            <person name="Bridger R."/>
            <person name="Shajahan A."/>
            <person name="Huynh S."/>
            <person name="Sanchez S."/>
            <person name="Azadi P."/>
            <person name="Cooper K."/>
            <person name="Miller W.G."/>
            <person name="Parker C.T."/>
            <person name="Wells L."/>
            <person name="Szymanski C.M."/>
        </authorList>
    </citation>
    <scope>NUCLEOTIDE SEQUENCE [LARGE SCALE GENOMIC DNA]</scope>
    <source>
        <strain evidence="10 13">EGM181</strain>
    </source>
</reference>
<keyword evidence="3" id="KW-0678">Repressor</keyword>
<evidence type="ECO:0000256" key="6">
    <source>
        <dbReference type="ARBA" id="ARBA00023163"/>
    </source>
</evidence>
<evidence type="ECO:0000313" key="14">
    <source>
        <dbReference type="Proteomes" id="UP000571857"/>
    </source>
</evidence>
<feature type="domain" description="Anti-sigma-28 factor FlgM C-terminal" evidence="7">
    <location>
        <begin position="36"/>
        <end position="83"/>
    </location>
</feature>
<dbReference type="EMBL" id="JABXJK010000034">
    <property type="protein sequence ID" value="MBA0972442.1"/>
    <property type="molecule type" value="Genomic_DNA"/>
</dbReference>
<evidence type="ECO:0000259" key="7">
    <source>
        <dbReference type="Pfam" id="PF04316"/>
    </source>
</evidence>
<proteinExistence type="inferred from homology"/>
<dbReference type="GO" id="GO:0045892">
    <property type="term" value="P:negative regulation of DNA-templated transcription"/>
    <property type="evidence" value="ECO:0007669"/>
    <property type="project" value="InterPro"/>
</dbReference>
<evidence type="ECO:0000256" key="2">
    <source>
        <dbReference type="ARBA" id="ARBA00017823"/>
    </source>
</evidence>
<sequence>MKIARGYAEYSDKAIQRETIKPTKAEQTAAEKKVDVQLSKTAQTIKNSGGNEASRADRVAALKQSIKDGTYQVSAEAIATKMLASDVKKAD</sequence>